<dbReference type="AlphaFoldDB" id="A0A3S5FD41"/>
<reference evidence="2" key="1">
    <citation type="submission" date="2018-11" db="EMBL/GenBank/DDBJ databases">
        <authorList>
            <consortium name="Pathogen Informatics"/>
        </authorList>
    </citation>
    <scope>NUCLEOTIDE SEQUENCE</scope>
</reference>
<gene>
    <name evidence="2" type="ORF">PXEA_LOCUS9926</name>
</gene>
<feature type="compositionally biased region" description="Polar residues" evidence="1">
    <location>
        <begin position="118"/>
        <end position="136"/>
    </location>
</feature>
<dbReference type="Proteomes" id="UP000784294">
    <property type="component" value="Unassembled WGS sequence"/>
</dbReference>
<sequence>MRERGKPVKSQWRSGMKWSPAVFGRHRCLNELDVSKEMETLTLPGSRSLSACLQFRLLRPPNGVGLLHCALQQPERCLLPAELATSAGCQVATVAPAVVLSTVLVTAPAPGRLFYPPTCQSPSAPSHPQHTNTSLGRSGAAQIHESAGPRLALSTGSTHLPHAHTPSSTWQSSSATFSRHGFLASSPALAAPFARLPDSAESQNCRSDWSLFPPYTKHTHPPTPSA</sequence>
<proteinExistence type="predicted"/>
<organism evidence="2 3">
    <name type="scientific">Protopolystoma xenopodis</name>
    <dbReference type="NCBI Taxonomy" id="117903"/>
    <lineage>
        <taxon>Eukaryota</taxon>
        <taxon>Metazoa</taxon>
        <taxon>Spiralia</taxon>
        <taxon>Lophotrochozoa</taxon>
        <taxon>Platyhelminthes</taxon>
        <taxon>Monogenea</taxon>
        <taxon>Polyopisthocotylea</taxon>
        <taxon>Polystomatidea</taxon>
        <taxon>Polystomatidae</taxon>
        <taxon>Protopolystoma</taxon>
    </lineage>
</organism>
<feature type="region of interest" description="Disordered" evidence="1">
    <location>
        <begin position="118"/>
        <end position="172"/>
    </location>
</feature>
<keyword evidence="3" id="KW-1185">Reference proteome</keyword>
<accession>A0A3S5FD41</accession>
<evidence type="ECO:0000313" key="2">
    <source>
        <dbReference type="EMBL" id="VEL16486.1"/>
    </source>
</evidence>
<name>A0A3S5FD41_9PLAT</name>
<evidence type="ECO:0000256" key="1">
    <source>
        <dbReference type="SAM" id="MobiDB-lite"/>
    </source>
</evidence>
<protein>
    <submittedName>
        <fullName evidence="2">Uncharacterized protein</fullName>
    </submittedName>
</protein>
<comment type="caution">
    <text evidence="2">The sequence shown here is derived from an EMBL/GenBank/DDBJ whole genome shotgun (WGS) entry which is preliminary data.</text>
</comment>
<feature type="region of interest" description="Disordered" evidence="1">
    <location>
        <begin position="203"/>
        <end position="226"/>
    </location>
</feature>
<evidence type="ECO:0000313" key="3">
    <source>
        <dbReference type="Proteomes" id="UP000784294"/>
    </source>
</evidence>
<dbReference type="EMBL" id="CAAALY010028630">
    <property type="protein sequence ID" value="VEL16486.1"/>
    <property type="molecule type" value="Genomic_DNA"/>
</dbReference>
<feature type="non-terminal residue" evidence="2">
    <location>
        <position position="1"/>
    </location>
</feature>